<protein>
    <submittedName>
        <fullName evidence="6">Glyoxylase, beta-lactamase superfamily II</fullName>
    </submittedName>
</protein>
<organism evidence="6 7">
    <name type="scientific">Xylanibacter ruminicola</name>
    <name type="common">Prevotella ruminicola</name>
    <dbReference type="NCBI Taxonomy" id="839"/>
    <lineage>
        <taxon>Bacteria</taxon>
        <taxon>Pseudomonadati</taxon>
        <taxon>Bacteroidota</taxon>
        <taxon>Bacteroidia</taxon>
        <taxon>Bacteroidales</taxon>
        <taxon>Prevotellaceae</taxon>
        <taxon>Xylanibacter</taxon>
    </lineage>
</organism>
<reference evidence="6 7" key="1">
    <citation type="submission" date="2016-10" db="EMBL/GenBank/DDBJ databases">
        <authorList>
            <person name="de Groot N.N."/>
        </authorList>
    </citation>
    <scope>NUCLEOTIDE SEQUENCE [LARGE SCALE GENOMIC DNA]</scope>
    <source>
        <strain evidence="6 7">D31d</strain>
    </source>
</reference>
<dbReference type="PANTHER" id="PTHR46233:SF3">
    <property type="entry name" value="HYDROXYACYLGLUTATHIONE HYDROLASE GLOC"/>
    <property type="match status" value="1"/>
</dbReference>
<dbReference type="InterPro" id="IPR036866">
    <property type="entry name" value="RibonucZ/Hydroxyglut_hydro"/>
</dbReference>
<name>A0A1H4CDF5_XYLRU</name>
<dbReference type="CDD" id="cd06262">
    <property type="entry name" value="metallo-hydrolase-like_MBL-fold"/>
    <property type="match status" value="1"/>
</dbReference>
<keyword evidence="4" id="KW-0862">Zinc</keyword>
<sequence length="215" mass="24494">MLHVKTFSFNLLQENTYVVYDDTNECVIIDCGAYYQEERDALVNFINEHQLKPVHLLCTHGHFDHNFGINTVFDTWGLKPEISADDEWLITDIPGQFQAMAGIKLNLSYPEPGHYFANNEVIRFGTHQFKLLRTPGHTPGGVSFWCEEEKVVFTGDTLFRMSIGRTDFERGSYADIMHSLQHVLAALPADTKVYTGHGPQSTIGDEQQYNPYMNA</sequence>
<dbReference type="RefSeq" id="WP_074761285.1">
    <property type="nucleotide sequence ID" value="NZ_FNRF01000003.1"/>
</dbReference>
<evidence type="ECO:0000256" key="3">
    <source>
        <dbReference type="ARBA" id="ARBA00022801"/>
    </source>
</evidence>
<dbReference type="Gene3D" id="3.60.15.10">
    <property type="entry name" value="Ribonuclease Z/Hydroxyacylglutathione hydrolase-like"/>
    <property type="match status" value="1"/>
</dbReference>
<dbReference type="GO" id="GO:0016787">
    <property type="term" value="F:hydrolase activity"/>
    <property type="evidence" value="ECO:0007669"/>
    <property type="project" value="UniProtKB-KW"/>
</dbReference>
<feature type="domain" description="Metallo-beta-lactamase" evidence="5">
    <location>
        <begin position="13"/>
        <end position="197"/>
    </location>
</feature>
<dbReference type="SUPFAM" id="SSF56281">
    <property type="entry name" value="Metallo-hydrolase/oxidoreductase"/>
    <property type="match status" value="1"/>
</dbReference>
<evidence type="ECO:0000256" key="1">
    <source>
        <dbReference type="ARBA" id="ARBA00001947"/>
    </source>
</evidence>
<dbReference type="InterPro" id="IPR001279">
    <property type="entry name" value="Metallo-B-lactamas"/>
</dbReference>
<dbReference type="Proteomes" id="UP000182257">
    <property type="component" value="Unassembled WGS sequence"/>
</dbReference>
<proteinExistence type="predicted"/>
<evidence type="ECO:0000256" key="4">
    <source>
        <dbReference type="ARBA" id="ARBA00022833"/>
    </source>
</evidence>
<keyword evidence="2" id="KW-0479">Metal-binding</keyword>
<accession>A0A1H4CDF5</accession>
<dbReference type="OrthoDB" id="9802248at2"/>
<dbReference type="AlphaFoldDB" id="A0A1H4CDF5"/>
<dbReference type="GO" id="GO:0046872">
    <property type="term" value="F:metal ion binding"/>
    <property type="evidence" value="ECO:0007669"/>
    <property type="project" value="UniProtKB-KW"/>
</dbReference>
<dbReference type="InterPro" id="IPR051453">
    <property type="entry name" value="MBL_Glyoxalase_II"/>
</dbReference>
<evidence type="ECO:0000259" key="5">
    <source>
        <dbReference type="SMART" id="SM00849"/>
    </source>
</evidence>
<evidence type="ECO:0000313" key="6">
    <source>
        <dbReference type="EMBL" id="SEA58485.1"/>
    </source>
</evidence>
<dbReference type="Pfam" id="PF00753">
    <property type="entry name" value="Lactamase_B"/>
    <property type="match status" value="1"/>
</dbReference>
<evidence type="ECO:0000313" key="7">
    <source>
        <dbReference type="Proteomes" id="UP000182257"/>
    </source>
</evidence>
<dbReference type="EMBL" id="FNRF01000003">
    <property type="protein sequence ID" value="SEA58485.1"/>
    <property type="molecule type" value="Genomic_DNA"/>
</dbReference>
<gene>
    <name evidence="6" type="ORF">SAMN05216462_1913</name>
</gene>
<dbReference type="SMART" id="SM00849">
    <property type="entry name" value="Lactamase_B"/>
    <property type="match status" value="1"/>
</dbReference>
<evidence type="ECO:0000256" key="2">
    <source>
        <dbReference type="ARBA" id="ARBA00022723"/>
    </source>
</evidence>
<keyword evidence="3" id="KW-0378">Hydrolase</keyword>
<dbReference type="PANTHER" id="PTHR46233">
    <property type="entry name" value="HYDROXYACYLGLUTATHIONE HYDROLASE GLOC"/>
    <property type="match status" value="1"/>
</dbReference>
<comment type="cofactor">
    <cofactor evidence="1">
        <name>Zn(2+)</name>
        <dbReference type="ChEBI" id="CHEBI:29105"/>
    </cofactor>
</comment>